<dbReference type="SUPFAM" id="SSF55729">
    <property type="entry name" value="Acyl-CoA N-acyltransferases (Nat)"/>
    <property type="match status" value="1"/>
</dbReference>
<sequence length="159" mass="17895">MDILIREAKEEDAQLIADLTRSAWAGKVVASSSGHQESPQRVVSDLRDGGGFILLADERPVGSVRWHPLEGESDVWEIMRMGVLPEYRGVQLSQHLLEAVIHQAQACEIEELRLAVRPDQTPLLDLYAAYGFEPAPELVYTYANPAEPEPMVMRKQLRY</sequence>
<feature type="domain" description="N-acetyltransferase" evidence="3">
    <location>
        <begin position="3"/>
        <end position="158"/>
    </location>
</feature>
<evidence type="ECO:0000313" key="5">
    <source>
        <dbReference type="Proteomes" id="UP000198284"/>
    </source>
</evidence>
<dbReference type="Pfam" id="PF00583">
    <property type="entry name" value="Acetyltransf_1"/>
    <property type="match status" value="1"/>
</dbReference>
<dbReference type="InterPro" id="IPR000182">
    <property type="entry name" value="GNAT_dom"/>
</dbReference>
<dbReference type="GO" id="GO:0005840">
    <property type="term" value="C:ribosome"/>
    <property type="evidence" value="ECO:0007669"/>
    <property type="project" value="UniProtKB-KW"/>
</dbReference>
<evidence type="ECO:0000313" key="4">
    <source>
        <dbReference type="EMBL" id="SNS71522.1"/>
    </source>
</evidence>
<organism evidence="4 5">
    <name type="scientific">Noviherbaspirillum humi</name>
    <dbReference type="NCBI Taxonomy" id="1688639"/>
    <lineage>
        <taxon>Bacteria</taxon>
        <taxon>Pseudomonadati</taxon>
        <taxon>Pseudomonadota</taxon>
        <taxon>Betaproteobacteria</taxon>
        <taxon>Burkholderiales</taxon>
        <taxon>Oxalobacteraceae</taxon>
        <taxon>Noviherbaspirillum</taxon>
    </lineage>
</organism>
<dbReference type="InterPro" id="IPR016181">
    <property type="entry name" value="Acyl_CoA_acyltransferase"/>
</dbReference>
<evidence type="ECO:0000256" key="1">
    <source>
        <dbReference type="ARBA" id="ARBA00022679"/>
    </source>
</evidence>
<evidence type="ECO:0000259" key="3">
    <source>
        <dbReference type="PROSITE" id="PS51186"/>
    </source>
</evidence>
<reference evidence="4 5" key="1">
    <citation type="submission" date="2017-06" db="EMBL/GenBank/DDBJ databases">
        <authorList>
            <person name="Kim H.J."/>
            <person name="Triplett B.A."/>
        </authorList>
    </citation>
    <scope>NUCLEOTIDE SEQUENCE [LARGE SCALE GENOMIC DNA]</scope>
    <source>
        <strain evidence="4 5">U15</strain>
    </source>
</reference>
<accession>A0A239GRR5</accession>
<protein>
    <submittedName>
        <fullName evidence="4">Ribosomal protein S18 acetylase RimI</fullName>
    </submittedName>
</protein>
<keyword evidence="4" id="KW-0689">Ribosomal protein</keyword>
<name>A0A239GRR5_9BURK</name>
<dbReference type="InterPro" id="IPR050832">
    <property type="entry name" value="Bact_Acetyltransf"/>
</dbReference>
<dbReference type="PANTHER" id="PTHR43877:SF2">
    <property type="entry name" value="AMINOALKYLPHOSPHONATE N-ACETYLTRANSFERASE-RELATED"/>
    <property type="match status" value="1"/>
</dbReference>
<dbReference type="Proteomes" id="UP000198284">
    <property type="component" value="Unassembled WGS sequence"/>
</dbReference>
<keyword evidence="5" id="KW-1185">Reference proteome</keyword>
<keyword evidence="2" id="KW-0012">Acyltransferase</keyword>
<dbReference type="PANTHER" id="PTHR43877">
    <property type="entry name" value="AMINOALKYLPHOSPHONATE N-ACETYLTRANSFERASE-RELATED-RELATED"/>
    <property type="match status" value="1"/>
</dbReference>
<dbReference type="RefSeq" id="WP_089399296.1">
    <property type="nucleotide sequence ID" value="NZ_FZOT01000005.1"/>
</dbReference>
<keyword evidence="1" id="KW-0808">Transferase</keyword>
<gene>
    <name evidence="4" type="ORF">SAMN06265795_105151</name>
</gene>
<proteinExistence type="predicted"/>
<dbReference type="EMBL" id="FZOT01000005">
    <property type="protein sequence ID" value="SNS71522.1"/>
    <property type="molecule type" value="Genomic_DNA"/>
</dbReference>
<evidence type="ECO:0000256" key="2">
    <source>
        <dbReference type="ARBA" id="ARBA00023315"/>
    </source>
</evidence>
<dbReference type="OrthoDB" id="26232at2"/>
<dbReference type="Gene3D" id="3.40.630.30">
    <property type="match status" value="1"/>
</dbReference>
<keyword evidence="4" id="KW-0687">Ribonucleoprotein</keyword>
<dbReference type="GO" id="GO:0016747">
    <property type="term" value="F:acyltransferase activity, transferring groups other than amino-acyl groups"/>
    <property type="evidence" value="ECO:0007669"/>
    <property type="project" value="InterPro"/>
</dbReference>
<dbReference type="PROSITE" id="PS51186">
    <property type="entry name" value="GNAT"/>
    <property type="match status" value="1"/>
</dbReference>
<dbReference type="CDD" id="cd04301">
    <property type="entry name" value="NAT_SF"/>
    <property type="match status" value="1"/>
</dbReference>
<dbReference type="AlphaFoldDB" id="A0A239GRR5"/>